<comment type="caution">
    <text evidence="2">The sequence shown here is derived from an EMBL/GenBank/DDBJ whole genome shotgun (WGS) entry which is preliminary data.</text>
</comment>
<name>U5EAI4_NOCAS</name>
<evidence type="ECO:0000313" key="2">
    <source>
        <dbReference type="EMBL" id="GAD84370.1"/>
    </source>
</evidence>
<sequence length="164" mass="18554">MVDERSRSTDESDDELTPRERLAWRTYLDGKSSLDDIVNRHLEQGHQLGFAEFRILLALHRAPQSALRMSALADRVRVSRGQLTHLVRALEARDFVRRRPDPYDRRGVVAELTRAGTRTVDAALPGYERIVRDHFVDPVTDDALDIVAGAFGRIIRNIADEPGA</sequence>
<dbReference type="SUPFAM" id="SSF46785">
    <property type="entry name" value="Winged helix' DNA-binding domain"/>
    <property type="match status" value="1"/>
</dbReference>
<dbReference type="InterPro" id="IPR036390">
    <property type="entry name" value="WH_DNA-bd_sf"/>
</dbReference>
<dbReference type="eggNOG" id="COG1846">
    <property type="taxonomic scope" value="Bacteria"/>
</dbReference>
<keyword evidence="3" id="KW-1185">Reference proteome</keyword>
<gene>
    <name evidence="2" type="ORF">NCAST_23_01280</name>
</gene>
<proteinExistence type="predicted"/>
<dbReference type="Gene3D" id="1.10.10.10">
    <property type="entry name" value="Winged helix-like DNA-binding domain superfamily/Winged helix DNA-binding domain"/>
    <property type="match status" value="1"/>
</dbReference>
<evidence type="ECO:0000313" key="3">
    <source>
        <dbReference type="Proteomes" id="UP000017048"/>
    </source>
</evidence>
<dbReference type="GO" id="GO:0003700">
    <property type="term" value="F:DNA-binding transcription factor activity"/>
    <property type="evidence" value="ECO:0007669"/>
    <property type="project" value="InterPro"/>
</dbReference>
<accession>U5EAI4</accession>
<evidence type="ECO:0000259" key="1">
    <source>
        <dbReference type="PROSITE" id="PS50995"/>
    </source>
</evidence>
<dbReference type="PANTHER" id="PTHR33164">
    <property type="entry name" value="TRANSCRIPTIONAL REGULATOR, MARR FAMILY"/>
    <property type="match status" value="1"/>
</dbReference>
<dbReference type="STRING" id="1824.SAMN05444423_1011465"/>
<organism evidence="2 3">
    <name type="scientific">Nocardia asteroides NBRC 15531</name>
    <dbReference type="NCBI Taxonomy" id="1110697"/>
    <lineage>
        <taxon>Bacteria</taxon>
        <taxon>Bacillati</taxon>
        <taxon>Actinomycetota</taxon>
        <taxon>Actinomycetes</taxon>
        <taxon>Mycobacteriales</taxon>
        <taxon>Nocardiaceae</taxon>
        <taxon>Nocardia</taxon>
    </lineage>
</organism>
<dbReference type="Proteomes" id="UP000017048">
    <property type="component" value="Unassembled WGS sequence"/>
</dbReference>
<dbReference type="AlphaFoldDB" id="U5EAI4"/>
<reference evidence="2 3" key="1">
    <citation type="journal article" date="2014" name="BMC Genomics">
        <title>Genome based analysis of type-I polyketide synthase and nonribosomal peptide synthetase gene clusters in seven strains of five representative Nocardia species.</title>
        <authorList>
            <person name="Komaki H."/>
            <person name="Ichikawa N."/>
            <person name="Hosoyama A."/>
            <person name="Takahashi-Nakaguchi A."/>
            <person name="Matsuzawa T."/>
            <person name="Suzuki K."/>
            <person name="Fujita N."/>
            <person name="Gonoi T."/>
        </authorList>
    </citation>
    <scope>NUCLEOTIDE SEQUENCE [LARGE SCALE GENOMIC DNA]</scope>
    <source>
        <strain evidence="2 3">NBRC 15531</strain>
    </source>
</reference>
<feature type="domain" description="HTH marR-type" evidence="1">
    <location>
        <begin position="13"/>
        <end position="156"/>
    </location>
</feature>
<dbReference type="RefSeq" id="WP_019048942.1">
    <property type="nucleotide sequence ID" value="NZ_BAFO02000023.1"/>
</dbReference>
<dbReference type="GeneID" id="91519506"/>
<dbReference type="SMART" id="SM00347">
    <property type="entry name" value="HTH_MARR"/>
    <property type="match status" value="1"/>
</dbReference>
<dbReference type="EMBL" id="BAFO02000023">
    <property type="protein sequence ID" value="GAD84370.1"/>
    <property type="molecule type" value="Genomic_DNA"/>
</dbReference>
<protein>
    <submittedName>
        <fullName evidence="2">MarR family transcriptional regulator</fullName>
    </submittedName>
</protein>
<dbReference type="InterPro" id="IPR039422">
    <property type="entry name" value="MarR/SlyA-like"/>
</dbReference>
<dbReference type="OrthoDB" id="8635520at2"/>
<dbReference type="PANTHER" id="PTHR33164:SF99">
    <property type="entry name" value="MARR FAMILY REGULATORY PROTEIN"/>
    <property type="match status" value="1"/>
</dbReference>
<dbReference type="InterPro" id="IPR000835">
    <property type="entry name" value="HTH_MarR-typ"/>
</dbReference>
<dbReference type="InterPro" id="IPR036388">
    <property type="entry name" value="WH-like_DNA-bd_sf"/>
</dbReference>
<dbReference type="PROSITE" id="PS50995">
    <property type="entry name" value="HTH_MARR_2"/>
    <property type="match status" value="1"/>
</dbReference>
<dbReference type="Pfam" id="PF12802">
    <property type="entry name" value="MarR_2"/>
    <property type="match status" value="1"/>
</dbReference>
<dbReference type="GO" id="GO:0006950">
    <property type="term" value="P:response to stress"/>
    <property type="evidence" value="ECO:0007669"/>
    <property type="project" value="TreeGrafter"/>
</dbReference>